<dbReference type="EMBL" id="JAPRAT010000018">
    <property type="protein sequence ID" value="MCZ0703522.1"/>
    <property type="molecule type" value="Genomic_DNA"/>
</dbReference>
<keyword evidence="4" id="KW-0732">Signal</keyword>
<evidence type="ECO:0000313" key="11">
    <source>
        <dbReference type="Proteomes" id="UP001084197"/>
    </source>
</evidence>
<evidence type="ECO:0000256" key="3">
    <source>
        <dbReference type="ARBA" id="ARBA00022544"/>
    </source>
</evidence>
<dbReference type="Gene3D" id="3.30.300.210">
    <property type="entry name" value="Nutrient germinant receptor protein C, domain 3"/>
    <property type="match status" value="1"/>
</dbReference>
<dbReference type="Proteomes" id="UP001084197">
    <property type="component" value="Unassembled WGS sequence"/>
</dbReference>
<keyword evidence="7" id="KW-0449">Lipoprotein</keyword>
<name>A0A9J6RCS9_9BACI</name>
<reference evidence="10" key="1">
    <citation type="submission" date="2022-11" db="EMBL/GenBank/DDBJ databases">
        <title>WGS of Natronobacillus azotifigens 24KS-1, an anaerobic diazotrophic haloalkaliphile from soda-rich habitats.</title>
        <authorList>
            <person name="Sorokin D.Y."/>
            <person name="Merkel A.Y."/>
        </authorList>
    </citation>
    <scope>NUCLEOTIDE SEQUENCE</scope>
    <source>
        <strain evidence="10">24KS-1</strain>
    </source>
</reference>
<accession>A0A9J6RCS9</accession>
<evidence type="ECO:0000256" key="2">
    <source>
        <dbReference type="ARBA" id="ARBA00007886"/>
    </source>
</evidence>
<dbReference type="AlphaFoldDB" id="A0A9J6RCS9"/>
<dbReference type="PANTHER" id="PTHR35789:SF1">
    <property type="entry name" value="SPORE GERMINATION PROTEIN B3"/>
    <property type="match status" value="1"/>
</dbReference>
<dbReference type="PROSITE" id="PS51257">
    <property type="entry name" value="PROKAR_LIPOPROTEIN"/>
    <property type="match status" value="1"/>
</dbReference>
<dbReference type="InterPro" id="IPR008844">
    <property type="entry name" value="Spore_GerAC-like"/>
</dbReference>
<keyword evidence="3" id="KW-0309">Germination</keyword>
<proteinExistence type="inferred from homology"/>
<feature type="domain" description="Spore germination GerAC-like C-terminal" evidence="8">
    <location>
        <begin position="221"/>
        <end position="384"/>
    </location>
</feature>
<dbReference type="InterPro" id="IPR057336">
    <property type="entry name" value="GerAC_N"/>
</dbReference>
<evidence type="ECO:0000256" key="6">
    <source>
        <dbReference type="ARBA" id="ARBA00023139"/>
    </source>
</evidence>
<comment type="caution">
    <text evidence="10">The sequence shown here is derived from an EMBL/GenBank/DDBJ whole genome shotgun (WGS) entry which is preliminary data.</text>
</comment>
<dbReference type="RefSeq" id="WP_268780287.1">
    <property type="nucleotide sequence ID" value="NZ_JAPRAT010000018.1"/>
</dbReference>
<evidence type="ECO:0000256" key="4">
    <source>
        <dbReference type="ARBA" id="ARBA00022729"/>
    </source>
</evidence>
<comment type="subcellular location">
    <subcellularLocation>
        <location evidence="1">Membrane</location>
        <topology evidence="1">Lipid-anchor</topology>
    </subcellularLocation>
</comment>
<keyword evidence="6" id="KW-0564">Palmitate</keyword>
<comment type="similarity">
    <text evidence="2">Belongs to the GerABKC lipoprotein family.</text>
</comment>
<evidence type="ECO:0000313" key="10">
    <source>
        <dbReference type="EMBL" id="MCZ0703522.1"/>
    </source>
</evidence>
<dbReference type="InterPro" id="IPR038501">
    <property type="entry name" value="Spore_GerAC_C_sf"/>
</dbReference>
<keyword evidence="11" id="KW-1185">Reference proteome</keyword>
<evidence type="ECO:0000256" key="5">
    <source>
        <dbReference type="ARBA" id="ARBA00023136"/>
    </source>
</evidence>
<feature type="domain" description="Spore germination protein N-terminal" evidence="9">
    <location>
        <begin position="23"/>
        <end position="197"/>
    </location>
</feature>
<organism evidence="10 11">
    <name type="scientific">Natronobacillus azotifigens</name>
    <dbReference type="NCBI Taxonomy" id="472978"/>
    <lineage>
        <taxon>Bacteria</taxon>
        <taxon>Bacillati</taxon>
        <taxon>Bacillota</taxon>
        <taxon>Bacilli</taxon>
        <taxon>Bacillales</taxon>
        <taxon>Bacillaceae</taxon>
        <taxon>Natronobacillus</taxon>
    </lineage>
</organism>
<dbReference type="GO" id="GO:0016020">
    <property type="term" value="C:membrane"/>
    <property type="evidence" value="ECO:0007669"/>
    <property type="project" value="UniProtKB-SubCell"/>
</dbReference>
<dbReference type="Pfam" id="PF05504">
    <property type="entry name" value="Spore_GerAC"/>
    <property type="match status" value="1"/>
</dbReference>
<gene>
    <name evidence="10" type="ORF">OWO01_09860</name>
</gene>
<dbReference type="PANTHER" id="PTHR35789">
    <property type="entry name" value="SPORE GERMINATION PROTEIN B3"/>
    <property type="match status" value="1"/>
</dbReference>
<dbReference type="NCBIfam" id="TIGR02887">
    <property type="entry name" value="spore_ger_x_C"/>
    <property type="match status" value="1"/>
</dbReference>
<evidence type="ECO:0000259" key="9">
    <source>
        <dbReference type="Pfam" id="PF25198"/>
    </source>
</evidence>
<keyword evidence="5" id="KW-0472">Membrane</keyword>
<evidence type="ECO:0000259" key="8">
    <source>
        <dbReference type="Pfam" id="PF05504"/>
    </source>
</evidence>
<dbReference type="Pfam" id="PF25198">
    <property type="entry name" value="Spore_GerAC_N"/>
    <property type="match status" value="1"/>
</dbReference>
<dbReference type="InterPro" id="IPR046953">
    <property type="entry name" value="Spore_GerAC-like_C"/>
</dbReference>
<dbReference type="GO" id="GO:0009847">
    <property type="term" value="P:spore germination"/>
    <property type="evidence" value="ECO:0007669"/>
    <property type="project" value="InterPro"/>
</dbReference>
<dbReference type="Gene3D" id="6.20.190.10">
    <property type="entry name" value="Nutrient germinant receptor protein C, domain 1"/>
    <property type="match status" value="1"/>
</dbReference>
<sequence length="397" mass="44566">MRIIPIISIIFFVLVTLTGCLGKEEISDLALVTAVGIDKGEQENILITAQIARPAEARGDAGAGGGTGEPMWTAIAEGKTIFEAIRNLARFSSRRVYWGHNMVIVISEEIAEDGIVDVIDFFTRNNELRMRTWILVTEEKARDLIPVKTGIEVLPGESIDHLFRYSPIVAEAPKSDAMSLSMGYLREYTHPYLALVNLKSRGIAEGEDMPEFGNLPQAELSGTALFRDDKMVGKLKDRESRGFLWFIGEVETAIIPIEFPEGDGNASIELRDNSFQLTPKYENGEVSFDITLETVADLVELGVPTGKSYDELFTLLEPILEDYIQEDIEMLLNKLQQEYQLDSIGLATYFRAKFPQYWDDVKDDWDELFPDMAIVVNVSAEITNPQLFRLPTKPVKE</sequence>
<protein>
    <submittedName>
        <fullName evidence="10">Ger(X)C family spore germination protein</fullName>
    </submittedName>
</protein>
<evidence type="ECO:0000256" key="1">
    <source>
        <dbReference type="ARBA" id="ARBA00004635"/>
    </source>
</evidence>
<evidence type="ECO:0000256" key="7">
    <source>
        <dbReference type="ARBA" id="ARBA00023288"/>
    </source>
</evidence>